<accession>K1ZJI4</accession>
<gene>
    <name evidence="1" type="ORF">ACD_71C00091G0001</name>
</gene>
<name>K1ZJI4_9BACT</name>
<comment type="caution">
    <text evidence="1">The sequence shown here is derived from an EMBL/GenBank/DDBJ whole genome shotgun (WGS) entry which is preliminary data.</text>
</comment>
<protein>
    <submittedName>
        <fullName evidence="1">Uncharacterized protein</fullName>
    </submittedName>
</protein>
<organism evidence="1">
    <name type="scientific">uncultured bacterium</name>
    <name type="common">gcode 4</name>
    <dbReference type="NCBI Taxonomy" id="1234023"/>
    <lineage>
        <taxon>Bacteria</taxon>
        <taxon>environmental samples</taxon>
    </lineage>
</organism>
<proteinExistence type="predicted"/>
<dbReference type="InterPro" id="IPR032359">
    <property type="entry name" value="KwaB-like"/>
</dbReference>
<dbReference type="Pfam" id="PF16162">
    <property type="entry name" value="KwaB"/>
    <property type="match status" value="1"/>
</dbReference>
<sequence length="137" mass="15789">MKKETGENIKDKINIKLTSSNKITEVDDDIFKLNFDFDFMIVDGELYVKNLKKLESNFGFIKVLEKKATESVDTIDKLGIVQDISYLKSDITDTAIARKIVKVASKSIVLQKCKKEDIIKFINESKDKIKNQFKFDE</sequence>
<evidence type="ECO:0000313" key="1">
    <source>
        <dbReference type="EMBL" id="EKD44583.1"/>
    </source>
</evidence>
<reference evidence="1" key="1">
    <citation type="journal article" date="2012" name="Science">
        <title>Fermentation, hydrogen, and sulfur metabolism in multiple uncultivated bacterial phyla.</title>
        <authorList>
            <person name="Wrighton K.C."/>
            <person name="Thomas B.C."/>
            <person name="Sharon I."/>
            <person name="Miller C.S."/>
            <person name="Castelle C.J."/>
            <person name="VerBerkmoes N.C."/>
            <person name="Wilkins M.J."/>
            <person name="Hettich R.L."/>
            <person name="Lipton M.S."/>
            <person name="Williams K.H."/>
            <person name="Long P.E."/>
            <person name="Banfield J.F."/>
        </authorList>
    </citation>
    <scope>NUCLEOTIDE SEQUENCE [LARGE SCALE GENOMIC DNA]</scope>
</reference>
<feature type="non-terminal residue" evidence="1">
    <location>
        <position position="137"/>
    </location>
</feature>
<dbReference type="AlphaFoldDB" id="K1ZJI4"/>
<dbReference type="EMBL" id="AMFJ01028822">
    <property type="protein sequence ID" value="EKD44583.1"/>
    <property type="molecule type" value="Genomic_DNA"/>
</dbReference>